<dbReference type="FunFam" id="1.10.8.350:FF:000001">
    <property type="entry name" value="Lytic murein transglycosylase B"/>
    <property type="match status" value="1"/>
</dbReference>
<sequence>MHRKTLFAAALATTLPLAAHADPAFRQCLDNLQEDARIQNGIRAETWQRHTAGLEPDMDVVALLDRQPEFTTPIWDYMAGLVDDERAEDGRERLAQWHDTLMRIEREYGVEAATVVAIWGVESNYGQGLGKRRVIDSLATLACIGRRQGFFRGELFHAMRIVQDGHIEADDLRGSWAGAFGQTQFMPSTFSRLAVDFDGDGRSDLMGTVPDALASTANYLQRAGWRTGEAWGFEVKLPDGFDASDAGRSAKQPMSTWSTRGLRRVDGSALPAGDAPAGLLLPAGADGPAFLVMKNFDALFSYNAAESYALAIAHLADRIRGAGEFVTPWPTDDPGLSRAERREVQELLIARGHDIGGVDGMIGTNTRRVIREIQPELGLEPDGRAGRKLLEALRKPRP</sequence>
<dbReference type="InterPro" id="IPR002477">
    <property type="entry name" value="Peptidoglycan-bd-like"/>
</dbReference>
<dbReference type="PANTHER" id="PTHR30163">
    <property type="entry name" value="MEMBRANE-BOUND LYTIC MUREIN TRANSGLYCOSYLASE B"/>
    <property type="match status" value="1"/>
</dbReference>
<protein>
    <submittedName>
        <fullName evidence="4">Lytic murein transglycosylase</fullName>
    </submittedName>
</protein>
<dbReference type="KEGG" id="atw:C0099_10450"/>
<dbReference type="SUPFAM" id="SSF47090">
    <property type="entry name" value="PGBD-like"/>
    <property type="match status" value="1"/>
</dbReference>
<dbReference type="InterPro" id="IPR031304">
    <property type="entry name" value="SLT_2"/>
</dbReference>
<evidence type="ECO:0000259" key="2">
    <source>
        <dbReference type="Pfam" id="PF01471"/>
    </source>
</evidence>
<dbReference type="Gene3D" id="1.10.101.10">
    <property type="entry name" value="PGBD-like superfamily/PGBD"/>
    <property type="match status" value="1"/>
</dbReference>
<organism evidence="4 5">
    <name type="scientific">Pseudazoarcus pumilus</name>
    <dbReference type="NCBI Taxonomy" id="2067960"/>
    <lineage>
        <taxon>Bacteria</taxon>
        <taxon>Pseudomonadati</taxon>
        <taxon>Pseudomonadota</taxon>
        <taxon>Betaproteobacteria</taxon>
        <taxon>Rhodocyclales</taxon>
        <taxon>Zoogloeaceae</taxon>
        <taxon>Pseudazoarcus</taxon>
    </lineage>
</organism>
<evidence type="ECO:0000313" key="4">
    <source>
        <dbReference type="EMBL" id="AUN95310.1"/>
    </source>
</evidence>
<dbReference type="InterPro" id="IPR023346">
    <property type="entry name" value="Lysozyme-like_dom_sf"/>
</dbReference>
<feature type="chain" id="PRO_5014457949" evidence="1">
    <location>
        <begin position="22"/>
        <end position="398"/>
    </location>
</feature>
<evidence type="ECO:0000259" key="3">
    <source>
        <dbReference type="Pfam" id="PF13406"/>
    </source>
</evidence>
<dbReference type="GO" id="GO:0008933">
    <property type="term" value="F:peptidoglycan lytic transglycosylase activity"/>
    <property type="evidence" value="ECO:0007669"/>
    <property type="project" value="TreeGrafter"/>
</dbReference>
<reference evidence="4 5" key="1">
    <citation type="submission" date="2018-01" db="EMBL/GenBank/DDBJ databases">
        <authorList>
            <person name="Fu G.-Y."/>
        </authorList>
    </citation>
    <scope>NUCLEOTIDE SEQUENCE [LARGE SCALE GENOMIC DNA]</scope>
    <source>
        <strain evidence="4 5">SY39</strain>
    </source>
</reference>
<dbReference type="Pfam" id="PF01471">
    <property type="entry name" value="PG_binding_1"/>
    <property type="match status" value="1"/>
</dbReference>
<accession>A0A2I6S7R1</accession>
<dbReference type="AlphaFoldDB" id="A0A2I6S7R1"/>
<evidence type="ECO:0000313" key="5">
    <source>
        <dbReference type="Proteomes" id="UP000242205"/>
    </source>
</evidence>
<keyword evidence="5" id="KW-1185">Reference proteome</keyword>
<keyword evidence="1" id="KW-0732">Signal</keyword>
<dbReference type="InterPro" id="IPR043426">
    <property type="entry name" value="MltB-like"/>
</dbReference>
<dbReference type="RefSeq" id="WP_102247359.1">
    <property type="nucleotide sequence ID" value="NZ_CP025682.1"/>
</dbReference>
<proteinExistence type="predicted"/>
<dbReference type="EMBL" id="CP025682">
    <property type="protein sequence ID" value="AUN95310.1"/>
    <property type="molecule type" value="Genomic_DNA"/>
</dbReference>
<feature type="domain" description="Peptidoglycan binding-like" evidence="2">
    <location>
        <begin position="338"/>
        <end position="393"/>
    </location>
</feature>
<dbReference type="InterPro" id="IPR036366">
    <property type="entry name" value="PGBDSf"/>
</dbReference>
<name>A0A2I6S7R1_9RHOO</name>
<feature type="domain" description="Transglycosylase SLT" evidence="3">
    <location>
        <begin position="25"/>
        <end position="317"/>
    </location>
</feature>
<dbReference type="CDD" id="cd13399">
    <property type="entry name" value="Slt35-like"/>
    <property type="match status" value="1"/>
</dbReference>
<dbReference type="SUPFAM" id="SSF53955">
    <property type="entry name" value="Lysozyme-like"/>
    <property type="match status" value="1"/>
</dbReference>
<dbReference type="NCBIfam" id="TIGR02283">
    <property type="entry name" value="MltB_2"/>
    <property type="match status" value="1"/>
</dbReference>
<dbReference type="PANTHER" id="PTHR30163:SF10">
    <property type="entry name" value="TRANSGLYCOLASE-RELATED"/>
    <property type="match status" value="1"/>
</dbReference>
<dbReference type="InterPro" id="IPR036365">
    <property type="entry name" value="PGBD-like_sf"/>
</dbReference>
<dbReference type="Pfam" id="PF13406">
    <property type="entry name" value="SLT_2"/>
    <property type="match status" value="1"/>
</dbReference>
<gene>
    <name evidence="4" type="ORF">C0099_10450</name>
</gene>
<feature type="signal peptide" evidence="1">
    <location>
        <begin position="1"/>
        <end position="21"/>
    </location>
</feature>
<evidence type="ECO:0000256" key="1">
    <source>
        <dbReference type="SAM" id="SignalP"/>
    </source>
</evidence>
<dbReference type="GO" id="GO:0009253">
    <property type="term" value="P:peptidoglycan catabolic process"/>
    <property type="evidence" value="ECO:0007669"/>
    <property type="project" value="TreeGrafter"/>
</dbReference>
<dbReference type="InterPro" id="IPR011970">
    <property type="entry name" value="MltB_2"/>
</dbReference>
<dbReference type="Gene3D" id="1.10.8.350">
    <property type="entry name" value="Bacterial muramidase"/>
    <property type="match status" value="1"/>
</dbReference>
<dbReference type="OrthoDB" id="9772911at2"/>
<dbReference type="Gene3D" id="1.10.530.10">
    <property type="match status" value="1"/>
</dbReference>
<dbReference type="Proteomes" id="UP000242205">
    <property type="component" value="Chromosome"/>
</dbReference>